<gene>
    <name evidence="3" type="ORF">EQW73_14775</name>
    <name evidence="4" type="ORF">EQW78_12755</name>
</gene>
<name>A0A4Q1KS05_9CELL</name>
<dbReference type="EMBL" id="SDJR01000010">
    <property type="protein sequence ID" value="RXR23591.1"/>
    <property type="molecule type" value="Genomic_DNA"/>
</dbReference>
<evidence type="ECO:0000313" key="5">
    <source>
        <dbReference type="Proteomes" id="UP000289805"/>
    </source>
</evidence>
<dbReference type="AlphaFoldDB" id="A0A4Q1KS05"/>
<keyword evidence="2" id="KW-0812">Transmembrane</keyword>
<dbReference type="RefSeq" id="WP_030152023.1">
    <property type="nucleotide sequence ID" value="NZ_JOFV01000011.1"/>
</dbReference>
<dbReference type="EMBL" id="SDJQ01000016">
    <property type="protein sequence ID" value="RXR32861.1"/>
    <property type="molecule type" value="Genomic_DNA"/>
</dbReference>
<organism evidence="4 5">
    <name type="scientific">Oerskovia turbata</name>
    <dbReference type="NCBI Taxonomy" id="1713"/>
    <lineage>
        <taxon>Bacteria</taxon>
        <taxon>Bacillati</taxon>
        <taxon>Actinomycetota</taxon>
        <taxon>Actinomycetes</taxon>
        <taxon>Micrococcales</taxon>
        <taxon>Cellulomonadaceae</taxon>
        <taxon>Oerskovia</taxon>
    </lineage>
</organism>
<evidence type="ECO:0000313" key="6">
    <source>
        <dbReference type="Proteomes" id="UP000290517"/>
    </source>
</evidence>
<protein>
    <submittedName>
        <fullName evidence="4">Uncharacterized protein</fullName>
    </submittedName>
</protein>
<dbReference type="OrthoDB" id="9945865at2"/>
<feature type="region of interest" description="Disordered" evidence="1">
    <location>
        <begin position="1"/>
        <end position="46"/>
    </location>
</feature>
<evidence type="ECO:0000313" key="3">
    <source>
        <dbReference type="EMBL" id="RXR23591.1"/>
    </source>
</evidence>
<comment type="caution">
    <text evidence="4">The sequence shown here is derived from an EMBL/GenBank/DDBJ whole genome shotgun (WGS) entry which is preliminary data.</text>
</comment>
<dbReference type="Proteomes" id="UP000289805">
    <property type="component" value="Unassembled WGS sequence"/>
</dbReference>
<evidence type="ECO:0000256" key="2">
    <source>
        <dbReference type="SAM" id="Phobius"/>
    </source>
</evidence>
<keyword evidence="2" id="KW-1133">Transmembrane helix</keyword>
<dbReference type="Proteomes" id="UP000290517">
    <property type="component" value="Unassembled WGS sequence"/>
</dbReference>
<proteinExistence type="predicted"/>
<evidence type="ECO:0000256" key="1">
    <source>
        <dbReference type="SAM" id="MobiDB-lite"/>
    </source>
</evidence>
<accession>A0A4Q1KS05</accession>
<sequence>MATINPTQSPFEPTSTVTPFPPSIAPARPALRSEDQDDDETGARPAASVGPVVVSIVLLFGLAVAVAFAGRGIVEMLATFASGS</sequence>
<evidence type="ECO:0000313" key="4">
    <source>
        <dbReference type="EMBL" id="RXR32861.1"/>
    </source>
</evidence>
<keyword evidence="2" id="KW-0472">Membrane</keyword>
<feature type="transmembrane region" description="Helical" evidence="2">
    <location>
        <begin position="52"/>
        <end position="74"/>
    </location>
</feature>
<keyword evidence="6" id="KW-1185">Reference proteome</keyword>
<feature type="compositionally biased region" description="Polar residues" evidence="1">
    <location>
        <begin position="1"/>
        <end position="18"/>
    </location>
</feature>
<reference evidence="5 6" key="1">
    <citation type="submission" date="2019-01" db="EMBL/GenBank/DDBJ databases">
        <title>Oerskovia turbata Genome sequencing and assembly.</title>
        <authorList>
            <person name="Dou T."/>
        </authorList>
    </citation>
    <scope>NUCLEOTIDE SEQUENCE [LARGE SCALE GENOMIC DNA]</scope>
    <source>
        <strain evidence="4 5">JCM12123</strain>
        <strain evidence="3 6">JCM3160</strain>
    </source>
</reference>